<comment type="caution">
    <text evidence="2">The sequence shown here is derived from an EMBL/GenBank/DDBJ whole genome shotgun (WGS) entry which is preliminary data.</text>
</comment>
<keyword evidence="3" id="KW-1185">Reference proteome</keyword>
<feature type="compositionally biased region" description="Pro residues" evidence="1">
    <location>
        <begin position="175"/>
        <end position="184"/>
    </location>
</feature>
<gene>
    <name evidence="2" type="ORF">HK105_208586</name>
</gene>
<protein>
    <submittedName>
        <fullName evidence="2">Uncharacterized protein</fullName>
    </submittedName>
</protein>
<name>A0ABR4MX87_9FUNG</name>
<feature type="compositionally biased region" description="Polar residues" evidence="1">
    <location>
        <begin position="202"/>
        <end position="213"/>
    </location>
</feature>
<feature type="compositionally biased region" description="Low complexity" evidence="1">
    <location>
        <begin position="246"/>
        <end position="261"/>
    </location>
</feature>
<dbReference type="EMBL" id="JADGIZ020000083">
    <property type="protein sequence ID" value="KAL2911922.1"/>
    <property type="molecule type" value="Genomic_DNA"/>
</dbReference>
<accession>A0ABR4MX87</accession>
<feature type="compositionally biased region" description="Low complexity" evidence="1">
    <location>
        <begin position="58"/>
        <end position="69"/>
    </location>
</feature>
<sequence>MAVSAELSVLIAAVALMALGAAAYACATLLGRPCVRSRVVPLASAAAQMRKPVWSSGPHPQHPQQQHPATGGGTRPRGARLEFVDGAWRRTSLKPRTDPRDPYGLHSHSHSHTDAQSHAQAQAQADSRRADADLDLDLDPAGERRSGRPAPADVDIPRIVIEDADGADLAGLESPAPPPMPPPSQQQHHPPRDAGVVFIDVGSSSTSKPAASTQPAQQSRPHSSRSRASSESLSPASAETIHRLLVPPRQAPVAAVPVRSRQANDDMVVEDLD</sequence>
<feature type="compositionally biased region" description="Low complexity" evidence="1">
    <location>
        <begin position="114"/>
        <end position="125"/>
    </location>
</feature>
<reference evidence="2 3" key="1">
    <citation type="submission" date="2023-09" db="EMBL/GenBank/DDBJ databases">
        <title>Pangenome analysis of Batrachochytrium dendrobatidis and related Chytrids.</title>
        <authorList>
            <person name="Yacoub M.N."/>
            <person name="Stajich J.E."/>
            <person name="James T.Y."/>
        </authorList>
    </citation>
    <scope>NUCLEOTIDE SEQUENCE [LARGE SCALE GENOMIC DNA]</scope>
    <source>
        <strain evidence="2 3">JEL0888</strain>
    </source>
</reference>
<feature type="compositionally biased region" description="Low complexity" evidence="1">
    <location>
        <begin position="214"/>
        <end position="237"/>
    </location>
</feature>
<dbReference type="Proteomes" id="UP001527925">
    <property type="component" value="Unassembled WGS sequence"/>
</dbReference>
<evidence type="ECO:0000313" key="2">
    <source>
        <dbReference type="EMBL" id="KAL2911922.1"/>
    </source>
</evidence>
<proteinExistence type="predicted"/>
<feature type="region of interest" description="Disordered" evidence="1">
    <location>
        <begin position="51"/>
        <end position="273"/>
    </location>
</feature>
<organism evidence="2 3">
    <name type="scientific">Polyrhizophydium stewartii</name>
    <dbReference type="NCBI Taxonomy" id="2732419"/>
    <lineage>
        <taxon>Eukaryota</taxon>
        <taxon>Fungi</taxon>
        <taxon>Fungi incertae sedis</taxon>
        <taxon>Chytridiomycota</taxon>
        <taxon>Chytridiomycota incertae sedis</taxon>
        <taxon>Chytridiomycetes</taxon>
        <taxon>Rhizophydiales</taxon>
        <taxon>Rhizophydiales incertae sedis</taxon>
        <taxon>Polyrhizophydium</taxon>
    </lineage>
</organism>
<evidence type="ECO:0000256" key="1">
    <source>
        <dbReference type="SAM" id="MobiDB-lite"/>
    </source>
</evidence>
<evidence type="ECO:0000313" key="3">
    <source>
        <dbReference type="Proteomes" id="UP001527925"/>
    </source>
</evidence>